<dbReference type="InterPro" id="IPR038096">
    <property type="entry name" value="TEA/ATTS_sf"/>
</dbReference>
<dbReference type="InterPro" id="IPR000818">
    <property type="entry name" value="TEA/ATTS_dom"/>
</dbReference>
<evidence type="ECO:0000256" key="4">
    <source>
        <dbReference type="ARBA" id="ARBA00023242"/>
    </source>
</evidence>
<dbReference type="GO" id="GO:0000981">
    <property type="term" value="F:DNA-binding transcription factor activity, RNA polymerase II-specific"/>
    <property type="evidence" value="ECO:0007669"/>
    <property type="project" value="TreeGrafter"/>
</dbReference>
<dbReference type="GO" id="GO:0005667">
    <property type="term" value="C:transcription regulator complex"/>
    <property type="evidence" value="ECO:0007669"/>
    <property type="project" value="TreeGrafter"/>
</dbReference>
<reference evidence="9" key="1">
    <citation type="submission" date="2025-08" db="UniProtKB">
        <authorList>
            <consortium name="RefSeq"/>
        </authorList>
    </citation>
    <scope>IDENTIFICATION</scope>
    <source>
        <tissue evidence="9">Whole body</tissue>
    </source>
</reference>
<dbReference type="GO" id="GO:0000978">
    <property type="term" value="F:RNA polymerase II cis-regulatory region sequence-specific DNA binding"/>
    <property type="evidence" value="ECO:0007669"/>
    <property type="project" value="TreeGrafter"/>
</dbReference>
<evidence type="ECO:0000256" key="6">
    <source>
        <dbReference type="SAM" id="MobiDB-lite"/>
    </source>
</evidence>
<dbReference type="PANTHER" id="PTHR11834">
    <property type="entry name" value="TRANSCRIPTIONAL ENHANCER FACTOR TEF RELATED"/>
    <property type="match status" value="1"/>
</dbReference>
<dbReference type="PANTHER" id="PTHR11834:SF0">
    <property type="entry name" value="PROTEIN SCALLOPED"/>
    <property type="match status" value="1"/>
</dbReference>
<feature type="compositionally biased region" description="Basic and acidic residues" evidence="6">
    <location>
        <begin position="1"/>
        <end position="11"/>
    </location>
</feature>
<dbReference type="Proteomes" id="UP000694925">
    <property type="component" value="Unplaced"/>
</dbReference>
<proteinExistence type="predicted"/>
<dbReference type="AlphaFoldDB" id="A0AAJ7W8C3"/>
<feature type="region of interest" description="Disordered" evidence="6">
    <location>
        <begin position="1"/>
        <end position="61"/>
    </location>
</feature>
<dbReference type="RefSeq" id="XP_026666913.1">
    <property type="nucleotide sequence ID" value="XM_026811112.1"/>
</dbReference>
<evidence type="ECO:0000256" key="5">
    <source>
        <dbReference type="PROSITE-ProRule" id="PRU00505"/>
    </source>
</evidence>
<name>A0AAJ7W8C3_9HYME</name>
<dbReference type="GO" id="GO:0048568">
    <property type="term" value="P:embryonic organ development"/>
    <property type="evidence" value="ECO:0007669"/>
    <property type="project" value="TreeGrafter"/>
</dbReference>
<evidence type="ECO:0000256" key="3">
    <source>
        <dbReference type="ARBA" id="ARBA00023163"/>
    </source>
</evidence>
<dbReference type="GO" id="GO:0005634">
    <property type="term" value="C:nucleus"/>
    <property type="evidence" value="ECO:0007669"/>
    <property type="project" value="UniProtKB-SubCell"/>
</dbReference>
<sequence length="179" mass="19294">MEKELDMDRVEGSAVAAADTISAPWTPTSSGPPPDANGSGSDSKNLDVGEISDDEKDLSAADAEGVWSPDIEQSFQEALTIYPPCGRRKIILSDEGKMYDDRATKRRGNECEIITKIDGTAYLETRSHVELSRLLVAVGKISSPGSTRTDLWPVPCASRASVRPPCSRNVRADVVIARC</sequence>
<comment type="subcellular location">
    <subcellularLocation>
        <location evidence="1">Nucleus</location>
    </subcellularLocation>
</comment>
<evidence type="ECO:0000313" key="8">
    <source>
        <dbReference type="Proteomes" id="UP000694925"/>
    </source>
</evidence>
<keyword evidence="2" id="KW-0805">Transcription regulation</keyword>
<dbReference type="Pfam" id="PF01285">
    <property type="entry name" value="TEA"/>
    <property type="match status" value="1"/>
</dbReference>
<keyword evidence="8" id="KW-1185">Reference proteome</keyword>
<organism evidence="8 9">
    <name type="scientific">Ceratina calcarata</name>
    <dbReference type="NCBI Taxonomy" id="156304"/>
    <lineage>
        <taxon>Eukaryota</taxon>
        <taxon>Metazoa</taxon>
        <taxon>Ecdysozoa</taxon>
        <taxon>Arthropoda</taxon>
        <taxon>Hexapoda</taxon>
        <taxon>Insecta</taxon>
        <taxon>Pterygota</taxon>
        <taxon>Neoptera</taxon>
        <taxon>Endopterygota</taxon>
        <taxon>Hymenoptera</taxon>
        <taxon>Apocrita</taxon>
        <taxon>Aculeata</taxon>
        <taxon>Apoidea</taxon>
        <taxon>Anthophila</taxon>
        <taxon>Apidae</taxon>
        <taxon>Ceratina</taxon>
        <taxon>Zadontomerus</taxon>
    </lineage>
</organism>
<dbReference type="SMART" id="SM00426">
    <property type="entry name" value="TEA"/>
    <property type="match status" value="1"/>
</dbReference>
<evidence type="ECO:0000259" key="7">
    <source>
        <dbReference type="PROSITE" id="PS51088"/>
    </source>
</evidence>
<dbReference type="KEGG" id="ccal:113463918"/>
<dbReference type="Gene3D" id="6.10.20.40">
    <property type="entry name" value="TEA/ATTS domain"/>
    <property type="match status" value="1"/>
</dbReference>
<keyword evidence="4" id="KW-0539">Nucleus</keyword>
<keyword evidence="3" id="KW-0804">Transcription</keyword>
<feature type="DNA-binding region" description="TEA" evidence="5">
    <location>
        <begin position="60"/>
        <end position="145"/>
    </location>
</feature>
<evidence type="ECO:0000256" key="1">
    <source>
        <dbReference type="ARBA" id="ARBA00004123"/>
    </source>
</evidence>
<gene>
    <name evidence="9" type="primary">LOC113463918</name>
</gene>
<dbReference type="InterPro" id="IPR050937">
    <property type="entry name" value="TEC1_TEAD_TF"/>
</dbReference>
<feature type="domain" description="TEA" evidence="7">
    <location>
        <begin position="60"/>
        <end position="145"/>
    </location>
</feature>
<evidence type="ECO:0000256" key="2">
    <source>
        <dbReference type="ARBA" id="ARBA00023015"/>
    </source>
</evidence>
<dbReference type="GeneID" id="113463918"/>
<dbReference type="GO" id="GO:0035329">
    <property type="term" value="P:hippo signaling"/>
    <property type="evidence" value="ECO:0007669"/>
    <property type="project" value="TreeGrafter"/>
</dbReference>
<accession>A0AAJ7W8C3</accession>
<protein>
    <submittedName>
        <fullName evidence="9">Protein scalloped-like</fullName>
    </submittedName>
</protein>
<evidence type="ECO:0000313" key="9">
    <source>
        <dbReference type="RefSeq" id="XP_026666913.1"/>
    </source>
</evidence>
<dbReference type="PROSITE" id="PS51088">
    <property type="entry name" value="TEA_2"/>
    <property type="match status" value="1"/>
</dbReference>